<evidence type="ECO:0000313" key="2">
    <source>
        <dbReference type="EMBL" id="KAK1298404.1"/>
    </source>
</evidence>
<name>A0AAV9DC19_ACOCL</name>
<dbReference type="AlphaFoldDB" id="A0AAV9DC19"/>
<sequence length="94" mass="10372">MNDMDISIPSTKQPTNPKQRSQPGLSHVRTWDSARIRTWSPPPSPSRLSGVFPSFHPPDQKNKRPSGESHGARETLLASPSPPPEKAEPSKKPK</sequence>
<comment type="caution">
    <text evidence="2">The sequence shown here is derived from an EMBL/GenBank/DDBJ whole genome shotgun (WGS) entry which is preliminary data.</text>
</comment>
<evidence type="ECO:0000256" key="1">
    <source>
        <dbReference type="SAM" id="MobiDB-lite"/>
    </source>
</evidence>
<feature type="region of interest" description="Disordered" evidence="1">
    <location>
        <begin position="1"/>
        <end position="94"/>
    </location>
</feature>
<organism evidence="2 3">
    <name type="scientific">Acorus calamus</name>
    <name type="common">Sweet flag</name>
    <dbReference type="NCBI Taxonomy" id="4465"/>
    <lineage>
        <taxon>Eukaryota</taxon>
        <taxon>Viridiplantae</taxon>
        <taxon>Streptophyta</taxon>
        <taxon>Embryophyta</taxon>
        <taxon>Tracheophyta</taxon>
        <taxon>Spermatophyta</taxon>
        <taxon>Magnoliopsida</taxon>
        <taxon>Liliopsida</taxon>
        <taxon>Acoraceae</taxon>
        <taxon>Acorus</taxon>
    </lineage>
</organism>
<reference evidence="2" key="2">
    <citation type="submission" date="2023-06" db="EMBL/GenBank/DDBJ databases">
        <authorList>
            <person name="Ma L."/>
            <person name="Liu K.-W."/>
            <person name="Li Z."/>
            <person name="Hsiao Y.-Y."/>
            <person name="Qi Y."/>
            <person name="Fu T."/>
            <person name="Tang G."/>
            <person name="Zhang D."/>
            <person name="Sun W.-H."/>
            <person name="Liu D.-K."/>
            <person name="Li Y."/>
            <person name="Chen G.-Z."/>
            <person name="Liu X.-D."/>
            <person name="Liao X.-Y."/>
            <person name="Jiang Y.-T."/>
            <person name="Yu X."/>
            <person name="Hao Y."/>
            <person name="Huang J."/>
            <person name="Zhao X.-W."/>
            <person name="Ke S."/>
            <person name="Chen Y.-Y."/>
            <person name="Wu W.-L."/>
            <person name="Hsu J.-L."/>
            <person name="Lin Y.-F."/>
            <person name="Huang M.-D."/>
            <person name="Li C.-Y."/>
            <person name="Huang L."/>
            <person name="Wang Z.-W."/>
            <person name="Zhao X."/>
            <person name="Zhong W.-Y."/>
            <person name="Peng D.-H."/>
            <person name="Ahmad S."/>
            <person name="Lan S."/>
            <person name="Zhang J.-S."/>
            <person name="Tsai W.-C."/>
            <person name="Van De Peer Y."/>
            <person name="Liu Z.-J."/>
        </authorList>
    </citation>
    <scope>NUCLEOTIDE SEQUENCE</scope>
    <source>
        <strain evidence="2">CP</strain>
        <tissue evidence="2">Leaves</tissue>
    </source>
</reference>
<proteinExistence type="predicted"/>
<dbReference type="Proteomes" id="UP001180020">
    <property type="component" value="Unassembled WGS sequence"/>
</dbReference>
<accession>A0AAV9DC19</accession>
<feature type="compositionally biased region" description="Polar residues" evidence="1">
    <location>
        <begin position="8"/>
        <end position="24"/>
    </location>
</feature>
<dbReference type="EMBL" id="JAUJYO010000014">
    <property type="protein sequence ID" value="KAK1298404.1"/>
    <property type="molecule type" value="Genomic_DNA"/>
</dbReference>
<feature type="compositionally biased region" description="Basic and acidic residues" evidence="1">
    <location>
        <begin position="85"/>
        <end position="94"/>
    </location>
</feature>
<gene>
    <name evidence="2" type="ORF">QJS10_CPB14g01169</name>
</gene>
<keyword evidence="3" id="KW-1185">Reference proteome</keyword>
<protein>
    <submittedName>
        <fullName evidence="2">Uncharacterized protein</fullName>
    </submittedName>
</protein>
<reference evidence="2" key="1">
    <citation type="journal article" date="2023" name="Nat. Commun.">
        <title>Diploid and tetraploid genomes of Acorus and the evolution of monocots.</title>
        <authorList>
            <person name="Ma L."/>
            <person name="Liu K.W."/>
            <person name="Li Z."/>
            <person name="Hsiao Y.Y."/>
            <person name="Qi Y."/>
            <person name="Fu T."/>
            <person name="Tang G.D."/>
            <person name="Zhang D."/>
            <person name="Sun W.H."/>
            <person name="Liu D.K."/>
            <person name="Li Y."/>
            <person name="Chen G.Z."/>
            <person name="Liu X.D."/>
            <person name="Liao X.Y."/>
            <person name="Jiang Y.T."/>
            <person name="Yu X."/>
            <person name="Hao Y."/>
            <person name="Huang J."/>
            <person name="Zhao X.W."/>
            <person name="Ke S."/>
            <person name="Chen Y.Y."/>
            <person name="Wu W.L."/>
            <person name="Hsu J.L."/>
            <person name="Lin Y.F."/>
            <person name="Huang M.D."/>
            <person name="Li C.Y."/>
            <person name="Huang L."/>
            <person name="Wang Z.W."/>
            <person name="Zhao X."/>
            <person name="Zhong W.Y."/>
            <person name="Peng D.H."/>
            <person name="Ahmad S."/>
            <person name="Lan S."/>
            <person name="Zhang J.S."/>
            <person name="Tsai W.C."/>
            <person name="Van de Peer Y."/>
            <person name="Liu Z.J."/>
        </authorList>
    </citation>
    <scope>NUCLEOTIDE SEQUENCE</scope>
    <source>
        <strain evidence="2">CP</strain>
    </source>
</reference>
<evidence type="ECO:0000313" key="3">
    <source>
        <dbReference type="Proteomes" id="UP001180020"/>
    </source>
</evidence>
<feature type="compositionally biased region" description="Basic and acidic residues" evidence="1">
    <location>
        <begin position="58"/>
        <end position="73"/>
    </location>
</feature>